<evidence type="ECO:0000313" key="3">
    <source>
        <dbReference type="Proteomes" id="UP000534388"/>
    </source>
</evidence>
<accession>A0A7W2IDY8</accession>
<dbReference type="Proteomes" id="UP000534388">
    <property type="component" value="Unassembled WGS sequence"/>
</dbReference>
<organism evidence="2 3">
    <name type="scientific">Rugamonas brunnea</name>
    <dbReference type="NCBI Taxonomy" id="2758569"/>
    <lineage>
        <taxon>Bacteria</taxon>
        <taxon>Pseudomonadati</taxon>
        <taxon>Pseudomonadota</taxon>
        <taxon>Betaproteobacteria</taxon>
        <taxon>Burkholderiales</taxon>
        <taxon>Oxalobacteraceae</taxon>
        <taxon>Telluria group</taxon>
        <taxon>Rugamonas</taxon>
    </lineage>
</organism>
<keyword evidence="3" id="KW-1185">Reference proteome</keyword>
<gene>
    <name evidence="2" type="ORF">H3H37_22515</name>
</gene>
<sequence>MKLLPSCLATLLLVSSAAAFSEPVKTREEAAQLAIHAIRKFDLTTLKDECVAIAVIEKPSYFEIVVRERHTRDCGGTPETGPRLFNIRVKKQDGRLTSDVYDGISYMPVDHQPGQKKQAGP</sequence>
<reference evidence="2 3" key="1">
    <citation type="submission" date="2020-07" db="EMBL/GenBank/DDBJ databases">
        <title>Novel species isolated from subtropical streams in China.</title>
        <authorList>
            <person name="Lu H."/>
        </authorList>
    </citation>
    <scope>NUCLEOTIDE SEQUENCE [LARGE SCALE GENOMIC DNA]</scope>
    <source>
        <strain evidence="2 3">LX20W</strain>
    </source>
</reference>
<dbReference type="EMBL" id="JACEZT010000020">
    <property type="protein sequence ID" value="MBA5639838.1"/>
    <property type="molecule type" value="Genomic_DNA"/>
</dbReference>
<protein>
    <submittedName>
        <fullName evidence="2">Uncharacterized protein</fullName>
    </submittedName>
</protein>
<evidence type="ECO:0000313" key="2">
    <source>
        <dbReference type="EMBL" id="MBA5639838.1"/>
    </source>
</evidence>
<comment type="caution">
    <text evidence="2">The sequence shown here is derived from an EMBL/GenBank/DDBJ whole genome shotgun (WGS) entry which is preliminary data.</text>
</comment>
<evidence type="ECO:0000256" key="1">
    <source>
        <dbReference type="SAM" id="SignalP"/>
    </source>
</evidence>
<keyword evidence="1" id="KW-0732">Signal</keyword>
<proteinExistence type="predicted"/>
<dbReference type="AlphaFoldDB" id="A0A7W2IDY8"/>
<feature type="chain" id="PRO_5030589857" evidence="1">
    <location>
        <begin position="22"/>
        <end position="121"/>
    </location>
</feature>
<feature type="signal peptide" evidence="1">
    <location>
        <begin position="1"/>
        <end position="21"/>
    </location>
</feature>
<dbReference type="RefSeq" id="WP_182166744.1">
    <property type="nucleotide sequence ID" value="NZ_JACEZT010000020.1"/>
</dbReference>
<name>A0A7W2IDY8_9BURK</name>